<dbReference type="PANTHER" id="PTHR12677:SF59">
    <property type="entry name" value="GOLGI APPARATUS MEMBRANE PROTEIN TVP38-RELATED"/>
    <property type="match status" value="1"/>
</dbReference>
<feature type="domain" description="VTT" evidence="7">
    <location>
        <begin position="29"/>
        <end position="148"/>
    </location>
</feature>
<keyword evidence="3 6" id="KW-0812">Transmembrane</keyword>
<dbReference type="EMBL" id="HBIV01028183">
    <property type="protein sequence ID" value="CAE0668545.1"/>
    <property type="molecule type" value="Transcribed_RNA"/>
</dbReference>
<sequence length="200" mass="21043">MSGYLPFDTSNPFSFVAMTTLGAIFGFPPISVLNLAAGVQFDIFVGTGLFLVGSTIGAVATLFIVQNLLRGLLLRNMTSWRSKWEAVDSAIAKEGPLVIVGLLRLSPAMPFTLCNIILGLTRVDMGSYTLGTAVGLLPFSFVYSYVGSVGQKAASGGMSFDDPLQLTITAVGLVATIALTYKVGHIAQNALKGAQEDAKK</sequence>
<evidence type="ECO:0000259" key="7">
    <source>
        <dbReference type="Pfam" id="PF09335"/>
    </source>
</evidence>
<feature type="transmembrane region" description="Helical" evidence="6">
    <location>
        <begin position="43"/>
        <end position="65"/>
    </location>
</feature>
<feature type="transmembrane region" description="Helical" evidence="6">
    <location>
        <begin position="125"/>
        <end position="146"/>
    </location>
</feature>
<protein>
    <recommendedName>
        <fullName evidence="7">VTT domain-containing protein</fullName>
    </recommendedName>
</protein>
<dbReference type="InterPro" id="IPR032816">
    <property type="entry name" value="VTT_dom"/>
</dbReference>
<feature type="transmembrane region" description="Helical" evidence="6">
    <location>
        <begin position="12"/>
        <end position="36"/>
    </location>
</feature>
<dbReference type="GO" id="GO:0005886">
    <property type="term" value="C:plasma membrane"/>
    <property type="evidence" value="ECO:0007669"/>
    <property type="project" value="UniProtKB-SubCell"/>
</dbReference>
<dbReference type="Pfam" id="PF09335">
    <property type="entry name" value="VTT_dom"/>
    <property type="match status" value="1"/>
</dbReference>
<evidence type="ECO:0000256" key="1">
    <source>
        <dbReference type="ARBA" id="ARBA00004651"/>
    </source>
</evidence>
<keyword evidence="2" id="KW-1003">Cell membrane</keyword>
<evidence type="ECO:0000256" key="5">
    <source>
        <dbReference type="ARBA" id="ARBA00023136"/>
    </source>
</evidence>
<feature type="transmembrane region" description="Helical" evidence="6">
    <location>
        <begin position="166"/>
        <end position="184"/>
    </location>
</feature>
<organism evidence="8">
    <name type="scientific">Lotharella globosa</name>
    <dbReference type="NCBI Taxonomy" id="91324"/>
    <lineage>
        <taxon>Eukaryota</taxon>
        <taxon>Sar</taxon>
        <taxon>Rhizaria</taxon>
        <taxon>Cercozoa</taxon>
        <taxon>Chlorarachniophyceae</taxon>
        <taxon>Lotharella</taxon>
    </lineage>
</organism>
<evidence type="ECO:0000313" key="8">
    <source>
        <dbReference type="EMBL" id="CAE0668544.1"/>
    </source>
</evidence>
<dbReference type="AlphaFoldDB" id="A0A6V3NZZ3"/>
<evidence type="ECO:0000256" key="4">
    <source>
        <dbReference type="ARBA" id="ARBA00022989"/>
    </source>
</evidence>
<evidence type="ECO:0000256" key="2">
    <source>
        <dbReference type="ARBA" id="ARBA00022475"/>
    </source>
</evidence>
<keyword evidence="5 6" id="KW-0472">Membrane</keyword>
<gene>
    <name evidence="8" type="ORF">LGLO00237_LOCUS20169</name>
    <name evidence="9" type="ORF">LGLO00237_LOCUS20170</name>
</gene>
<dbReference type="PANTHER" id="PTHR12677">
    <property type="entry name" value="GOLGI APPARATUS MEMBRANE PROTEIN TVP38-RELATED"/>
    <property type="match status" value="1"/>
</dbReference>
<evidence type="ECO:0000256" key="6">
    <source>
        <dbReference type="SAM" id="Phobius"/>
    </source>
</evidence>
<name>A0A6V3NZZ3_9EUKA</name>
<evidence type="ECO:0000313" key="9">
    <source>
        <dbReference type="EMBL" id="CAE0668545.1"/>
    </source>
</evidence>
<evidence type="ECO:0000256" key="3">
    <source>
        <dbReference type="ARBA" id="ARBA00022692"/>
    </source>
</evidence>
<keyword evidence="4 6" id="KW-1133">Transmembrane helix</keyword>
<reference evidence="8" key="1">
    <citation type="submission" date="2021-01" db="EMBL/GenBank/DDBJ databases">
        <authorList>
            <person name="Corre E."/>
            <person name="Pelletier E."/>
            <person name="Niang G."/>
            <person name="Scheremetjew M."/>
            <person name="Finn R."/>
            <person name="Kale V."/>
            <person name="Holt S."/>
            <person name="Cochrane G."/>
            <person name="Meng A."/>
            <person name="Brown T."/>
            <person name="Cohen L."/>
        </authorList>
    </citation>
    <scope>NUCLEOTIDE SEQUENCE</scope>
    <source>
        <strain evidence="8">CCCM811</strain>
    </source>
</reference>
<dbReference type="InterPro" id="IPR015414">
    <property type="entry name" value="TMEM64"/>
</dbReference>
<comment type="subcellular location">
    <subcellularLocation>
        <location evidence="1">Cell membrane</location>
        <topology evidence="1">Multi-pass membrane protein</topology>
    </subcellularLocation>
</comment>
<accession>A0A6V3NZZ3</accession>
<proteinExistence type="predicted"/>
<feature type="transmembrane region" description="Helical" evidence="6">
    <location>
        <begin position="97"/>
        <end position="118"/>
    </location>
</feature>
<dbReference type="EMBL" id="HBIV01028182">
    <property type="protein sequence ID" value="CAE0668544.1"/>
    <property type="molecule type" value="Transcribed_RNA"/>
</dbReference>